<sequence length="516" mass="57712">MNIYLVEDERWALAELVELFKRYQPAHRVLAFGSGEDALQAAATDPPQLVLTDINMPGMDGLELIEELIARHPDVKGIVLSVHDQFAYAQRGMKLGVIDYLLKPVKKDVLYKAIDKAMQGIADDGRSKDDRTNWSLMQQLIAAESPEAGTAAPLAHRRCGLALLQIDNKPGSAGSGDDACAGRRAAALKSHFRHPGLQGQALHCLTIDAKRKVFLAPAPDDGLAEAFRSGLSAMHASLLREGMQAHVAYAFKAERESLNHSYEGLLRRFEAQVLFGQPTWIEPAARSEKIRQTDLAAVWEKVRVLQTHLKQGDVRKGRETIRKIGDELRMKAVTMKQLTLFVNDLFYSLKYNLEASARGEINLGKLQEDISILNEFATYEQLTGWLADRAFSLVGEREPTDQNPKGLVPVLMSWIHANYPHELSLRQFASDNHVSLGYLSRLFKSQTGLTFSEYVIRHRIAKAKELLDEGDARLSDVCGLVGYEDAKHFSELFKKFVGERPHAYAKRKKENSPPSF</sequence>
<dbReference type="Gene3D" id="3.40.50.2300">
    <property type="match status" value="1"/>
</dbReference>
<evidence type="ECO:0000313" key="8">
    <source>
        <dbReference type="Proteomes" id="UP000665561"/>
    </source>
</evidence>
<keyword evidence="2" id="KW-0238">DNA-binding</keyword>
<proteinExistence type="predicted"/>
<dbReference type="Proteomes" id="UP000665561">
    <property type="component" value="Unassembled WGS sequence"/>
</dbReference>
<dbReference type="PANTHER" id="PTHR43280">
    <property type="entry name" value="ARAC-FAMILY TRANSCRIPTIONAL REGULATOR"/>
    <property type="match status" value="1"/>
</dbReference>
<feature type="modified residue" description="4-aspartylphosphate" evidence="4">
    <location>
        <position position="53"/>
    </location>
</feature>
<dbReference type="SUPFAM" id="SSF52172">
    <property type="entry name" value="CheY-like"/>
    <property type="match status" value="1"/>
</dbReference>
<accession>A0ABW9XPX0</accession>
<feature type="domain" description="Response regulatory" evidence="6">
    <location>
        <begin position="2"/>
        <end position="118"/>
    </location>
</feature>
<keyword evidence="1" id="KW-0805">Transcription regulation</keyword>
<dbReference type="EMBL" id="JAAAMV010000008">
    <property type="protein sequence ID" value="NBD24697.1"/>
    <property type="molecule type" value="Genomic_DNA"/>
</dbReference>
<keyword evidence="3" id="KW-0804">Transcription</keyword>
<dbReference type="SUPFAM" id="SSF46689">
    <property type="entry name" value="Homeodomain-like"/>
    <property type="match status" value="2"/>
</dbReference>
<evidence type="ECO:0000259" key="6">
    <source>
        <dbReference type="PROSITE" id="PS50110"/>
    </source>
</evidence>
<feature type="domain" description="HTH araC/xylS-type" evidence="5">
    <location>
        <begin position="409"/>
        <end position="507"/>
    </location>
</feature>
<dbReference type="InterPro" id="IPR001789">
    <property type="entry name" value="Sig_transdc_resp-reg_receiver"/>
</dbReference>
<dbReference type="SMART" id="SM00448">
    <property type="entry name" value="REC"/>
    <property type="match status" value="1"/>
</dbReference>
<dbReference type="Pfam" id="PF00072">
    <property type="entry name" value="Response_reg"/>
    <property type="match status" value="1"/>
</dbReference>
<evidence type="ECO:0000313" key="7">
    <source>
        <dbReference type="EMBL" id="NBD24697.1"/>
    </source>
</evidence>
<dbReference type="PROSITE" id="PS01124">
    <property type="entry name" value="HTH_ARAC_FAMILY_2"/>
    <property type="match status" value="1"/>
</dbReference>
<dbReference type="InterPro" id="IPR018060">
    <property type="entry name" value="HTH_AraC"/>
</dbReference>
<keyword evidence="8" id="KW-1185">Reference proteome</keyword>
<dbReference type="Gene3D" id="1.10.10.60">
    <property type="entry name" value="Homeodomain-like"/>
    <property type="match status" value="2"/>
</dbReference>
<protein>
    <submittedName>
        <fullName evidence="7">Response regulator</fullName>
    </submittedName>
</protein>
<evidence type="ECO:0000256" key="1">
    <source>
        <dbReference type="ARBA" id="ARBA00023015"/>
    </source>
</evidence>
<dbReference type="CDD" id="cd17536">
    <property type="entry name" value="REC_YesN-like"/>
    <property type="match status" value="1"/>
</dbReference>
<evidence type="ECO:0000256" key="4">
    <source>
        <dbReference type="PROSITE-ProRule" id="PRU00169"/>
    </source>
</evidence>
<dbReference type="InterPro" id="IPR011006">
    <property type="entry name" value="CheY-like_superfamily"/>
</dbReference>
<reference evidence="7 8" key="1">
    <citation type="submission" date="2020-01" db="EMBL/GenBank/DDBJ databases">
        <title>Paenibacillus soybeanensis sp. nov. isolated from the nodules of soybean (Glycine max(L.) Merr).</title>
        <authorList>
            <person name="Wang H."/>
        </authorList>
    </citation>
    <scope>NUCLEOTIDE SEQUENCE [LARGE SCALE GENOMIC DNA]</scope>
    <source>
        <strain evidence="7 8">T1</strain>
    </source>
</reference>
<gene>
    <name evidence="7" type="ORF">GT019_12510</name>
</gene>
<dbReference type="RefSeq" id="WP_161743514.1">
    <property type="nucleotide sequence ID" value="NZ_JAAAMV010000008.1"/>
</dbReference>
<name>A0ABW9XPX0_9BACL</name>
<keyword evidence="4" id="KW-0597">Phosphoprotein</keyword>
<dbReference type="PANTHER" id="PTHR43280:SF28">
    <property type="entry name" value="HTH-TYPE TRANSCRIPTIONAL ACTIVATOR RHAS"/>
    <property type="match status" value="1"/>
</dbReference>
<organism evidence="7 8">
    <name type="scientific">Paenibacillus glycinis</name>
    <dbReference type="NCBI Taxonomy" id="2697035"/>
    <lineage>
        <taxon>Bacteria</taxon>
        <taxon>Bacillati</taxon>
        <taxon>Bacillota</taxon>
        <taxon>Bacilli</taxon>
        <taxon>Bacillales</taxon>
        <taxon>Paenibacillaceae</taxon>
        <taxon>Paenibacillus</taxon>
    </lineage>
</organism>
<dbReference type="Pfam" id="PF12833">
    <property type="entry name" value="HTH_18"/>
    <property type="match status" value="1"/>
</dbReference>
<comment type="caution">
    <text evidence="7">The sequence shown here is derived from an EMBL/GenBank/DDBJ whole genome shotgun (WGS) entry which is preliminary data.</text>
</comment>
<evidence type="ECO:0000259" key="5">
    <source>
        <dbReference type="PROSITE" id="PS01124"/>
    </source>
</evidence>
<dbReference type="InterPro" id="IPR009057">
    <property type="entry name" value="Homeodomain-like_sf"/>
</dbReference>
<dbReference type="PROSITE" id="PS50110">
    <property type="entry name" value="RESPONSE_REGULATORY"/>
    <property type="match status" value="1"/>
</dbReference>
<dbReference type="SMART" id="SM00342">
    <property type="entry name" value="HTH_ARAC"/>
    <property type="match status" value="1"/>
</dbReference>
<evidence type="ECO:0000256" key="2">
    <source>
        <dbReference type="ARBA" id="ARBA00023125"/>
    </source>
</evidence>
<evidence type="ECO:0000256" key="3">
    <source>
        <dbReference type="ARBA" id="ARBA00023163"/>
    </source>
</evidence>